<protein>
    <submittedName>
        <fullName evidence="1">Potassium-transporting ATPase subunit F</fullName>
    </submittedName>
</protein>
<dbReference type="EMBL" id="JADLZT010000005">
    <property type="protein sequence ID" value="MBF6024329.1"/>
    <property type="molecule type" value="Genomic_DNA"/>
</dbReference>
<accession>A0ABS0BBE4</accession>
<gene>
    <name evidence="1" type="ORF">IU514_09830</name>
</gene>
<dbReference type="RefSeq" id="WP_194930940.1">
    <property type="nucleotide sequence ID" value="NZ_JADLZT010000005.1"/>
</dbReference>
<dbReference type="InterPro" id="IPR011726">
    <property type="entry name" value="KdpF"/>
</dbReference>
<sequence>MPGWLALICSVAVVVSAAYLLYVVLRPEDF</sequence>
<keyword evidence="2" id="KW-1185">Reference proteome</keyword>
<reference evidence="1 2" key="1">
    <citation type="submission" date="2020-11" db="EMBL/GenBank/DDBJ databases">
        <title>Draft Genome Sequence and Secondary Metabolite Biosynthetic Potential of the Lysobacter niastensis Type strain DSM 18481.</title>
        <authorList>
            <person name="Turrini P."/>
            <person name="Artuso I."/>
            <person name="Tescari M."/>
            <person name="Lugli G.A."/>
            <person name="Frangipani E."/>
            <person name="Ventura M."/>
            <person name="Visca P."/>
        </authorList>
    </citation>
    <scope>NUCLEOTIDE SEQUENCE [LARGE SCALE GENOMIC DNA]</scope>
    <source>
        <strain evidence="1 2">DSM 18481</strain>
    </source>
</reference>
<comment type="caution">
    <text evidence="1">The sequence shown here is derived from an EMBL/GenBank/DDBJ whole genome shotgun (WGS) entry which is preliminary data.</text>
</comment>
<name>A0ABS0BBE4_9GAMM</name>
<dbReference type="Proteomes" id="UP001429984">
    <property type="component" value="Unassembled WGS sequence"/>
</dbReference>
<evidence type="ECO:0000313" key="1">
    <source>
        <dbReference type="EMBL" id="MBF6024329.1"/>
    </source>
</evidence>
<dbReference type="Pfam" id="PF09604">
    <property type="entry name" value="Potass_KdpF"/>
    <property type="match status" value="1"/>
</dbReference>
<organism evidence="1 2">
    <name type="scientific">Lysobacter niastensis</name>
    <dbReference type="NCBI Taxonomy" id="380629"/>
    <lineage>
        <taxon>Bacteria</taxon>
        <taxon>Pseudomonadati</taxon>
        <taxon>Pseudomonadota</taxon>
        <taxon>Gammaproteobacteria</taxon>
        <taxon>Lysobacterales</taxon>
        <taxon>Lysobacteraceae</taxon>
        <taxon>Lysobacter</taxon>
    </lineage>
</organism>
<proteinExistence type="predicted"/>
<evidence type="ECO:0000313" key="2">
    <source>
        <dbReference type="Proteomes" id="UP001429984"/>
    </source>
</evidence>